<dbReference type="InterPro" id="IPR051450">
    <property type="entry name" value="Gfo/Idh/MocA_Oxidoreductases"/>
</dbReference>
<dbReference type="Gene3D" id="3.30.360.10">
    <property type="entry name" value="Dihydrodipicolinate Reductase, domain 2"/>
    <property type="match status" value="1"/>
</dbReference>
<reference evidence="3 4" key="1">
    <citation type="submission" date="2016-11" db="EMBL/GenBank/DDBJ databases">
        <authorList>
            <person name="Jaros S."/>
            <person name="Januszkiewicz K."/>
            <person name="Wedrychowicz H."/>
        </authorList>
    </citation>
    <scope>NUCLEOTIDE SEQUENCE [LARGE SCALE GENOMIC DNA]</scope>
    <source>
        <strain evidence="3 4">DSM 29431</strain>
    </source>
</reference>
<dbReference type="Gene3D" id="3.40.50.720">
    <property type="entry name" value="NAD(P)-binding Rossmann-like Domain"/>
    <property type="match status" value="1"/>
</dbReference>
<protein>
    <submittedName>
        <fullName evidence="3">Predicted dehydrogenase</fullName>
    </submittedName>
</protein>
<sequence>MRLAFVGTSHVHTPDYLAVTRSMPWLKVVGIAEPDPDTIGLIYDLPPLFDRQEDLPDHDVAVVLTDADSHDRVCAGLTAPAVFIEKPLAVSHNRAQHISRLLTQRGIDTETGFFLRHSAAFNALCGACNNAQMGTARFARFSFSHPGFLDGWLQKWPAHISRTRMGGGAFADLAIHLVDAATCIFGPLTAGSCQLDTSASTRLGFDTSFDTQGQATLTSHEGCLIHVWASAEAPSVNLRIEVFWEGGEVLLNDGCVTRKYRAANPEVVHDGEMPTPADGFRAALEGFRNRSERITNVEEAVSANALMEALLKTASKLS</sequence>
<evidence type="ECO:0000259" key="1">
    <source>
        <dbReference type="Pfam" id="PF01408"/>
    </source>
</evidence>
<dbReference type="AlphaFoldDB" id="A0A1M5W3T1"/>
<feature type="domain" description="Gfo/Idh/MocA-like oxidoreductase N-terminal" evidence="1">
    <location>
        <begin position="2"/>
        <end position="106"/>
    </location>
</feature>
<dbReference type="Pfam" id="PF01408">
    <property type="entry name" value="GFO_IDH_MocA"/>
    <property type="match status" value="1"/>
</dbReference>
<dbReference type="STRING" id="996342.SAMN05443551_3223"/>
<name>A0A1M5W3T1_9RHOB</name>
<evidence type="ECO:0000313" key="4">
    <source>
        <dbReference type="Proteomes" id="UP000184221"/>
    </source>
</evidence>
<dbReference type="InterPro" id="IPR036291">
    <property type="entry name" value="NAD(P)-bd_dom_sf"/>
</dbReference>
<keyword evidence="4" id="KW-1185">Reference proteome</keyword>
<dbReference type="GO" id="GO:0000166">
    <property type="term" value="F:nucleotide binding"/>
    <property type="evidence" value="ECO:0007669"/>
    <property type="project" value="InterPro"/>
</dbReference>
<evidence type="ECO:0000313" key="3">
    <source>
        <dbReference type="EMBL" id="SHH81853.1"/>
    </source>
</evidence>
<dbReference type="PANTHER" id="PTHR43377">
    <property type="entry name" value="BILIVERDIN REDUCTASE A"/>
    <property type="match status" value="1"/>
</dbReference>
<dbReference type="Proteomes" id="UP000184221">
    <property type="component" value="Unassembled WGS sequence"/>
</dbReference>
<dbReference type="PANTHER" id="PTHR43377:SF1">
    <property type="entry name" value="BILIVERDIN REDUCTASE A"/>
    <property type="match status" value="1"/>
</dbReference>
<organism evidence="3 4">
    <name type="scientific">Marivita hallyeonensis</name>
    <dbReference type="NCBI Taxonomy" id="996342"/>
    <lineage>
        <taxon>Bacteria</taxon>
        <taxon>Pseudomonadati</taxon>
        <taxon>Pseudomonadota</taxon>
        <taxon>Alphaproteobacteria</taxon>
        <taxon>Rhodobacterales</taxon>
        <taxon>Roseobacteraceae</taxon>
        <taxon>Marivita</taxon>
    </lineage>
</organism>
<accession>A0A1M5W3T1</accession>
<proteinExistence type="predicted"/>
<dbReference type="SUPFAM" id="SSF55347">
    <property type="entry name" value="Glyceraldehyde-3-phosphate dehydrogenase-like, C-terminal domain"/>
    <property type="match status" value="1"/>
</dbReference>
<feature type="domain" description="GFO/IDH/MocA-like oxidoreductase" evidence="2">
    <location>
        <begin position="131"/>
        <end position="248"/>
    </location>
</feature>
<dbReference type="OrthoDB" id="9815825at2"/>
<dbReference type="EMBL" id="FQXC01000004">
    <property type="protein sequence ID" value="SHH81853.1"/>
    <property type="molecule type" value="Genomic_DNA"/>
</dbReference>
<dbReference type="InterPro" id="IPR055170">
    <property type="entry name" value="GFO_IDH_MocA-like_dom"/>
</dbReference>
<dbReference type="InterPro" id="IPR000683">
    <property type="entry name" value="Gfo/Idh/MocA-like_OxRdtase_N"/>
</dbReference>
<dbReference type="SUPFAM" id="SSF51735">
    <property type="entry name" value="NAD(P)-binding Rossmann-fold domains"/>
    <property type="match status" value="1"/>
</dbReference>
<gene>
    <name evidence="3" type="ORF">SAMN05443551_3223</name>
</gene>
<dbReference type="Pfam" id="PF22725">
    <property type="entry name" value="GFO_IDH_MocA_C3"/>
    <property type="match status" value="1"/>
</dbReference>
<evidence type="ECO:0000259" key="2">
    <source>
        <dbReference type="Pfam" id="PF22725"/>
    </source>
</evidence>